<sequence length="916" mass="101895">MGAEFIAYDADRGIWKFRVLHFSRYKMVDDSDESDNEGSSTAREQQTSALVEAPENFALDFETGGRGGHPRTFMDCGGKQNESTKIFSSGLSRIRAPISDDEEMSERTEDDSIALMSEGALSEGDNDTRLIQEADAAYAAVFQASMQHMSNSVRAEKRVRRHLDPKTDRNVNSFYPDECETISEYLNGEPKPLHNEIPCRSKKSISAEIARKILTTSSSTDFGMRMGRSFRVGWRSDGSFITPVMGSNNPTYLARGKNSVLVQRRPVLAYTGNTTRLDVSHQKYVALLKTHLKNCFKVQTKHNGCPLFSLPRAKGSTKGLSLLLEDYAKTAFDFASLEGHSESSKIVHTAFSLMAVLFGDDSKSDDLTEETKSTLSERRYEALSRWLRESSSHGVLRDIKSAQSKGDTYSAIFAALSGGDIPRAASIALESGHLKLSCLLTSCGQQSVSDLETQMHHWHETNASNHIPSGLIRIFSLLSGNLQLEENLFKNGGLPERSAIDWRRRLGMKIWNRSKSSEQQKSSISSVVQEYSADVEVDSAPQPVPWYTVDSNPSLQHVECILFSLLRLYQHYESGSQYDFPLASIISPLGHTESMHDFSVSFHFAAVLSALGCVPLMPLPKQESLIDSYCAQLVSVGLWEWAVYVSLCVFDGIPDPNTFGAARVQKAKRLVTQHYNVIHPTSCSRRSFLEEVGIPSIWFDEVLAGRCAFKGDSIGHVNHLMRCSFEDAIGATEELVLPYLLFNGGDDSQKLLQTLDALRGDDDSNMWNSSLCGVIYNYLTLTKETFQFSKISRDERSHLSDYMRQLEIKAIDIENNLRVIEKENKDCKGKLSSRCTGVNSVSRSVYIAEALSGLSFIRLQLRAIQSGFHITDSDRRLKLASQLASLSIPEDKMYALSSFSGSLAYEGSLRGYSGLA</sequence>
<dbReference type="InterPro" id="IPR036903">
    <property type="entry name" value="Nup98_auto-Pept-S59_dom_sf"/>
</dbReference>
<organism evidence="3">
    <name type="scientific">Ditylum brightwellii</name>
    <dbReference type="NCBI Taxonomy" id="49249"/>
    <lineage>
        <taxon>Eukaryota</taxon>
        <taxon>Sar</taxon>
        <taxon>Stramenopiles</taxon>
        <taxon>Ochrophyta</taxon>
        <taxon>Bacillariophyta</taxon>
        <taxon>Mediophyceae</taxon>
        <taxon>Lithodesmiophycidae</taxon>
        <taxon>Lithodesmiales</taxon>
        <taxon>Lithodesmiaceae</taxon>
        <taxon>Ditylum</taxon>
    </lineage>
</organism>
<dbReference type="Pfam" id="PF12110">
    <property type="entry name" value="Nup96"/>
    <property type="match status" value="1"/>
</dbReference>
<gene>
    <name evidence="3" type="ORF">DBRI00130_LOCUS13530</name>
</gene>
<evidence type="ECO:0000313" key="3">
    <source>
        <dbReference type="EMBL" id="CAE4604586.1"/>
    </source>
</evidence>
<dbReference type="EMBL" id="HBNS01016925">
    <property type="protein sequence ID" value="CAE4604586.1"/>
    <property type="molecule type" value="Transcribed_RNA"/>
</dbReference>
<dbReference type="InterPro" id="IPR007230">
    <property type="entry name" value="Nup98_auto-Pept-S59_dom"/>
</dbReference>
<dbReference type="PROSITE" id="PS51434">
    <property type="entry name" value="NUP_C"/>
    <property type="match status" value="1"/>
</dbReference>
<dbReference type="Gene3D" id="3.30.1610.10">
    <property type="entry name" value="Peptidase S59, nucleoporin"/>
    <property type="match status" value="1"/>
</dbReference>
<feature type="domain" description="Peptidase S59" evidence="2">
    <location>
        <begin position="1"/>
        <end position="22"/>
    </location>
</feature>
<dbReference type="Gene3D" id="1.25.40.690">
    <property type="match status" value="1"/>
</dbReference>
<name>A0A7S4VL22_9STRA</name>
<dbReference type="GO" id="GO:0005643">
    <property type="term" value="C:nuclear pore"/>
    <property type="evidence" value="ECO:0007669"/>
    <property type="project" value="InterPro"/>
</dbReference>
<dbReference type="AlphaFoldDB" id="A0A7S4VL22"/>
<evidence type="ECO:0000259" key="2">
    <source>
        <dbReference type="PROSITE" id="PS51434"/>
    </source>
</evidence>
<proteinExistence type="predicted"/>
<protein>
    <recommendedName>
        <fullName evidence="2">Peptidase S59 domain-containing protein</fullName>
    </recommendedName>
</protein>
<evidence type="ECO:0000256" key="1">
    <source>
        <dbReference type="SAM" id="MobiDB-lite"/>
    </source>
</evidence>
<dbReference type="InterPro" id="IPR021967">
    <property type="entry name" value="Nup98_C"/>
</dbReference>
<dbReference type="GO" id="GO:0017056">
    <property type="term" value="F:structural constituent of nuclear pore"/>
    <property type="evidence" value="ECO:0007669"/>
    <property type="project" value="InterPro"/>
</dbReference>
<accession>A0A7S4VL22</accession>
<reference evidence="3" key="1">
    <citation type="submission" date="2021-01" db="EMBL/GenBank/DDBJ databases">
        <authorList>
            <person name="Corre E."/>
            <person name="Pelletier E."/>
            <person name="Niang G."/>
            <person name="Scheremetjew M."/>
            <person name="Finn R."/>
            <person name="Kale V."/>
            <person name="Holt S."/>
            <person name="Cochrane G."/>
            <person name="Meng A."/>
            <person name="Brown T."/>
            <person name="Cohen L."/>
        </authorList>
    </citation>
    <scope>NUCLEOTIDE SEQUENCE</scope>
    <source>
        <strain evidence="3">GSO104</strain>
    </source>
</reference>
<dbReference type="SUPFAM" id="SSF82215">
    <property type="entry name" value="C-terminal autoproteolytic domain of nucleoporin nup98"/>
    <property type="match status" value="1"/>
</dbReference>
<feature type="region of interest" description="Disordered" evidence="1">
    <location>
        <begin position="60"/>
        <end position="79"/>
    </location>
</feature>